<dbReference type="Gene3D" id="3.30.499.10">
    <property type="entry name" value="Aconitase, domain 3"/>
    <property type="match status" value="1"/>
</dbReference>
<dbReference type="InterPro" id="IPR036008">
    <property type="entry name" value="Aconitase_4Fe-4S_dom"/>
</dbReference>
<dbReference type="InterPro" id="IPR006249">
    <property type="entry name" value="Aconitase/IRP2"/>
</dbReference>
<protein>
    <submittedName>
        <fullName evidence="5">Aconitate hydratase</fullName>
        <ecNumber evidence="5">4.2.1.3</ecNumber>
    </submittedName>
</protein>
<name>A0A3B0ZMK3_9ZZZZ</name>
<dbReference type="AlphaFoldDB" id="A0A3B0ZMK3"/>
<dbReference type="InterPro" id="IPR015931">
    <property type="entry name" value="Acnase/IPM_dHydase_lsu_aba_1/3"/>
</dbReference>
<dbReference type="EC" id="4.2.1.3" evidence="5"/>
<evidence type="ECO:0000259" key="4">
    <source>
        <dbReference type="Pfam" id="PF00330"/>
    </source>
</evidence>
<keyword evidence="1" id="KW-0479">Metal-binding</keyword>
<dbReference type="PRINTS" id="PR00415">
    <property type="entry name" value="ACONITASE"/>
</dbReference>
<dbReference type="InterPro" id="IPR001030">
    <property type="entry name" value="Acoase/IPM_deHydtase_lsu_aba"/>
</dbReference>
<evidence type="ECO:0000256" key="1">
    <source>
        <dbReference type="ARBA" id="ARBA00022723"/>
    </source>
</evidence>
<organism evidence="5">
    <name type="scientific">hydrothermal vent metagenome</name>
    <dbReference type="NCBI Taxonomy" id="652676"/>
    <lineage>
        <taxon>unclassified sequences</taxon>
        <taxon>metagenomes</taxon>
        <taxon>ecological metagenomes</taxon>
    </lineage>
</organism>
<feature type="non-terminal residue" evidence="5">
    <location>
        <position position="311"/>
    </location>
</feature>
<dbReference type="GO" id="GO:0046872">
    <property type="term" value="F:metal ion binding"/>
    <property type="evidence" value="ECO:0007669"/>
    <property type="project" value="UniProtKB-KW"/>
</dbReference>
<dbReference type="EMBL" id="UOFQ01000063">
    <property type="protein sequence ID" value="VAW87379.1"/>
    <property type="molecule type" value="Genomic_DNA"/>
</dbReference>
<dbReference type="PANTHER" id="PTHR11670">
    <property type="entry name" value="ACONITASE/IRON-RESPONSIVE ELEMENT FAMILY MEMBER"/>
    <property type="match status" value="1"/>
</dbReference>
<sequence>MTQTNSFNTETTLTVDGKQYSYHSLATLQNANIGDVNRLPFSLRILLENLLRQEDGMTVSKGDIEALVKWDAKAAPDKEIFFMPARVLLQDFTGVPAVADLAAMRNAVARLGGDPQKINPFTPADLVIDHSVQVDSFGSNDSFRINAAHELERNRERYKFLRWGQNSLNNFRVVPPDNGIVHQINLEHLASVAMTAEYNGATWVYPDTLIGTDSHSTMINGLGVLGWGVGGIEAEAALLGQPCSLLIPQVVGFRLDGIPAAGVTSTDIVLTITQKLRAHGVVGKFVEFYGPGLAHLTLADRATIANMAPEY</sequence>
<dbReference type="SUPFAM" id="SSF53732">
    <property type="entry name" value="Aconitase iron-sulfur domain"/>
    <property type="match status" value="1"/>
</dbReference>
<evidence type="ECO:0000313" key="5">
    <source>
        <dbReference type="EMBL" id="VAW87379.1"/>
    </source>
</evidence>
<keyword evidence="5" id="KW-0456">Lyase</keyword>
<dbReference type="GO" id="GO:0051536">
    <property type="term" value="F:iron-sulfur cluster binding"/>
    <property type="evidence" value="ECO:0007669"/>
    <property type="project" value="UniProtKB-KW"/>
</dbReference>
<evidence type="ECO:0000256" key="2">
    <source>
        <dbReference type="ARBA" id="ARBA00023004"/>
    </source>
</evidence>
<proteinExistence type="predicted"/>
<accession>A0A3B0ZMK3</accession>
<evidence type="ECO:0000256" key="3">
    <source>
        <dbReference type="ARBA" id="ARBA00023014"/>
    </source>
</evidence>
<dbReference type="GO" id="GO:0003994">
    <property type="term" value="F:aconitate hydratase activity"/>
    <property type="evidence" value="ECO:0007669"/>
    <property type="project" value="UniProtKB-EC"/>
</dbReference>
<keyword evidence="3" id="KW-0411">Iron-sulfur</keyword>
<gene>
    <name evidence="5" type="ORF">MNBD_GAMMA17-1600</name>
</gene>
<reference evidence="5" key="1">
    <citation type="submission" date="2018-06" db="EMBL/GenBank/DDBJ databases">
        <authorList>
            <person name="Zhirakovskaya E."/>
        </authorList>
    </citation>
    <scope>NUCLEOTIDE SEQUENCE</scope>
</reference>
<keyword evidence="2" id="KW-0408">Iron</keyword>
<feature type="domain" description="Aconitase/3-isopropylmalate dehydratase large subunit alpha/beta/alpha" evidence="4">
    <location>
        <begin position="70"/>
        <end position="311"/>
    </location>
</feature>
<dbReference type="Pfam" id="PF00330">
    <property type="entry name" value="Aconitase"/>
    <property type="match status" value="1"/>
</dbReference>